<evidence type="ECO:0000313" key="2">
    <source>
        <dbReference type="EMBL" id="AKM69980.1"/>
    </source>
</evidence>
<keyword evidence="1" id="KW-0472">Membrane</keyword>
<feature type="transmembrane region" description="Helical" evidence="1">
    <location>
        <begin position="6"/>
        <end position="29"/>
    </location>
</feature>
<reference evidence="2" key="1">
    <citation type="submission" date="2015-01" db="EMBL/GenBank/DDBJ databases">
        <title>Mitochondrial genomes reveal the phylogenetics of aphids.</title>
        <authorList>
            <person name="Wang Y."/>
            <person name="Chen J."/>
            <person name="Jiang L.-Y."/>
            <person name="Qiao G.-X."/>
        </authorList>
    </citation>
    <scope>NUCLEOTIDE SEQUENCE</scope>
</reference>
<protein>
    <submittedName>
        <fullName evidence="2">ATP synthase subunit 8</fullName>
    </submittedName>
</protein>
<sequence length="49" mass="6023">MAPINWLMLFIIFFITFLITSNLIYFTYIKNMKINFKKKNLTKNYNKLI</sequence>
<dbReference type="AlphaFoldDB" id="A0A1L1YLZ6"/>
<keyword evidence="1" id="KW-1133">Transmembrane helix</keyword>
<evidence type="ECO:0000256" key="1">
    <source>
        <dbReference type="SAM" id="Phobius"/>
    </source>
</evidence>
<accession>A0A1L1YLZ6</accession>
<name>A0A1L1YLZ6_9HEMI</name>
<proteinExistence type="predicted"/>
<gene>
    <name evidence="2" type="primary">atp8</name>
</gene>
<geneLocation type="mitochondrion" evidence="2"/>
<keyword evidence="1" id="KW-0812">Transmembrane</keyword>
<organism evidence="2">
    <name type="scientific">Takecallis arundinariae</name>
    <dbReference type="NCBI Taxonomy" id="691750"/>
    <lineage>
        <taxon>Eukaryota</taxon>
        <taxon>Metazoa</taxon>
        <taxon>Ecdysozoa</taxon>
        <taxon>Arthropoda</taxon>
        <taxon>Hexapoda</taxon>
        <taxon>Insecta</taxon>
        <taxon>Pterygota</taxon>
        <taxon>Neoptera</taxon>
        <taxon>Paraneoptera</taxon>
        <taxon>Hemiptera</taxon>
        <taxon>Sternorrhyncha</taxon>
        <taxon>Aphidomorpha</taxon>
        <taxon>Aphidoidea</taxon>
        <taxon>Aphididae</taxon>
        <taxon>Calaphidinae</taxon>
        <taxon>Takecallis</taxon>
    </lineage>
</organism>
<keyword evidence="2" id="KW-0496">Mitochondrion</keyword>
<dbReference type="EMBL" id="KP722568">
    <property type="protein sequence ID" value="AKM69980.1"/>
    <property type="molecule type" value="Genomic_DNA"/>
</dbReference>